<evidence type="ECO:0000313" key="8">
    <source>
        <dbReference type="EMBL" id="KYH26316.1"/>
    </source>
</evidence>
<evidence type="ECO:0000256" key="4">
    <source>
        <dbReference type="ARBA" id="ARBA00022692"/>
    </source>
</evidence>
<feature type="transmembrane region" description="Helical" evidence="7">
    <location>
        <begin position="7"/>
        <end position="24"/>
    </location>
</feature>
<dbReference type="GO" id="GO:0005886">
    <property type="term" value="C:plasma membrane"/>
    <property type="evidence" value="ECO:0007669"/>
    <property type="project" value="UniProtKB-SubCell"/>
</dbReference>
<dbReference type="PATRIC" id="fig|1008153.3.peg.1425"/>
<feature type="transmembrane region" description="Helical" evidence="7">
    <location>
        <begin position="337"/>
        <end position="360"/>
    </location>
</feature>
<feature type="transmembrane region" description="Helical" evidence="7">
    <location>
        <begin position="30"/>
        <end position="49"/>
    </location>
</feature>
<dbReference type="Proteomes" id="UP000075321">
    <property type="component" value="Unassembled WGS sequence"/>
</dbReference>
<evidence type="ECO:0000256" key="6">
    <source>
        <dbReference type="ARBA" id="ARBA00023136"/>
    </source>
</evidence>
<dbReference type="GO" id="GO:0015128">
    <property type="term" value="F:gluconate transmembrane transporter activity"/>
    <property type="evidence" value="ECO:0007669"/>
    <property type="project" value="InterPro"/>
</dbReference>
<gene>
    <name evidence="8" type="ORF">HAPAU_14130</name>
</gene>
<sequence length="454" mass="46784">MVLENPLIPFTVGLLTVIVLLVWLKLPAFVGLIIATFVVGIVTTEVPIVEVPTETAEAFGGILVGIGIPILMAAIIGKTLMESGAAERIVRGFLGLTGRDNSEFALLGSSYVLSIPVFFDNVFYLLAPIGRSMRARTGGKYAIYISVLGAGALGTHMLVPPTPGPLAMAEELNVDLGLAIVVGMSVALPTTLVGGVVYGRWIDQRMDIPLREAMGTTTESIQETADKSTADLPGLAESSLPIALPVALIAANTIAGVAVPEGSPILSATGFFGDPNIALTLAALASMGTFYRMSDLDKGALGDELTEALKSGGNIIAITAAGGAFGAMLQNAGIGDYIANGLGEVGIPLLLTGWLIAGLIRVAQGSGTVAILTGAAIMAPLAGGASVHPVWMMMAVGTGGMLFAWYNDSGYWIVKEVSGITQAETFKTFSAVNFVMSVTGITVVLILSTLFPLT</sequence>
<accession>A0A151AF60</accession>
<proteinExistence type="predicted"/>
<dbReference type="AlphaFoldDB" id="A0A151AF60"/>
<keyword evidence="6 7" id="KW-0472">Membrane</keyword>
<feature type="transmembrane region" description="Helical" evidence="7">
    <location>
        <begin position="179"/>
        <end position="201"/>
    </location>
</feature>
<evidence type="ECO:0000256" key="2">
    <source>
        <dbReference type="ARBA" id="ARBA00022448"/>
    </source>
</evidence>
<evidence type="ECO:0000256" key="5">
    <source>
        <dbReference type="ARBA" id="ARBA00022989"/>
    </source>
</evidence>
<feature type="transmembrane region" description="Helical" evidence="7">
    <location>
        <begin position="367"/>
        <end position="384"/>
    </location>
</feature>
<reference evidence="8 9" key="1">
    <citation type="submission" date="2016-02" db="EMBL/GenBank/DDBJ databases">
        <title>Genome sequence of Halalkalicoccus paucihalophilus DSM 24557.</title>
        <authorList>
            <person name="Poehlein A."/>
            <person name="Daniel R."/>
        </authorList>
    </citation>
    <scope>NUCLEOTIDE SEQUENCE [LARGE SCALE GENOMIC DNA]</scope>
    <source>
        <strain evidence="8 9">DSM 24557</strain>
    </source>
</reference>
<keyword evidence="3" id="KW-1003">Cell membrane</keyword>
<evidence type="ECO:0000313" key="9">
    <source>
        <dbReference type="Proteomes" id="UP000075321"/>
    </source>
</evidence>
<comment type="caution">
    <text evidence="8">The sequence shown here is derived from an EMBL/GenBank/DDBJ whole genome shotgun (WGS) entry which is preliminary data.</text>
</comment>
<dbReference type="OrthoDB" id="99138at2157"/>
<dbReference type="RefSeq" id="WP_066380948.1">
    <property type="nucleotide sequence ID" value="NZ_LTAZ01000004.1"/>
</dbReference>
<organism evidence="8 9">
    <name type="scientific">Halalkalicoccus paucihalophilus</name>
    <dbReference type="NCBI Taxonomy" id="1008153"/>
    <lineage>
        <taxon>Archaea</taxon>
        <taxon>Methanobacteriati</taxon>
        <taxon>Methanobacteriota</taxon>
        <taxon>Stenosarchaea group</taxon>
        <taxon>Halobacteria</taxon>
        <taxon>Halobacteriales</taxon>
        <taxon>Halococcaceae</taxon>
        <taxon>Halalkalicoccus</taxon>
    </lineage>
</organism>
<feature type="transmembrane region" description="Helical" evidence="7">
    <location>
        <begin position="428"/>
        <end position="451"/>
    </location>
</feature>
<evidence type="ECO:0000256" key="7">
    <source>
        <dbReference type="SAM" id="Phobius"/>
    </source>
</evidence>
<evidence type="ECO:0000256" key="3">
    <source>
        <dbReference type="ARBA" id="ARBA00022475"/>
    </source>
</evidence>
<keyword evidence="4 7" id="KW-0812">Transmembrane</keyword>
<feature type="transmembrane region" description="Helical" evidence="7">
    <location>
        <begin position="56"/>
        <end position="76"/>
    </location>
</feature>
<keyword evidence="9" id="KW-1185">Reference proteome</keyword>
<dbReference type="InterPro" id="IPR003474">
    <property type="entry name" value="Glcn_transporter"/>
</dbReference>
<evidence type="ECO:0000256" key="1">
    <source>
        <dbReference type="ARBA" id="ARBA00004651"/>
    </source>
</evidence>
<name>A0A151AF60_9EURY</name>
<dbReference type="EMBL" id="LTAZ01000004">
    <property type="protein sequence ID" value="KYH26316.1"/>
    <property type="molecule type" value="Genomic_DNA"/>
</dbReference>
<keyword evidence="2" id="KW-0813">Transport</keyword>
<comment type="subcellular location">
    <subcellularLocation>
        <location evidence="1">Cell membrane</location>
        <topology evidence="1">Multi-pass membrane protein</topology>
    </subcellularLocation>
</comment>
<feature type="transmembrane region" description="Helical" evidence="7">
    <location>
        <begin position="141"/>
        <end position="159"/>
    </location>
</feature>
<dbReference type="PANTHER" id="PTHR30354">
    <property type="entry name" value="GNT FAMILY GLUCONATE TRANSPORTER"/>
    <property type="match status" value="1"/>
</dbReference>
<keyword evidence="5 7" id="KW-1133">Transmembrane helix</keyword>
<feature type="transmembrane region" description="Helical" evidence="7">
    <location>
        <begin position="104"/>
        <end position="129"/>
    </location>
</feature>
<dbReference type="Pfam" id="PF02447">
    <property type="entry name" value="GntP_permease"/>
    <property type="match status" value="1"/>
</dbReference>
<protein>
    <submittedName>
        <fullName evidence="8">Putative transporter</fullName>
    </submittedName>
</protein>
<dbReference type="PANTHER" id="PTHR30354:SF22">
    <property type="entry name" value="HIGH-AFFINITY GLUCONATE TRANSPORTER"/>
    <property type="match status" value="1"/>
</dbReference>